<name>A0AAD8U2I5_LOLMU</name>
<feature type="region of interest" description="Disordered" evidence="1">
    <location>
        <begin position="53"/>
        <end position="74"/>
    </location>
</feature>
<sequence length="74" mass="7513">MDLTAAARGIGNPMPLDFHDGLAEGVGAAIWSAFDGPSRRRSPVRGFSDNMAASFWPDSGGGGGGGLYRASKSG</sequence>
<accession>A0AAD8U2I5</accession>
<evidence type="ECO:0000256" key="1">
    <source>
        <dbReference type="SAM" id="MobiDB-lite"/>
    </source>
</evidence>
<dbReference type="AlphaFoldDB" id="A0AAD8U2I5"/>
<reference evidence="2" key="1">
    <citation type="submission" date="2023-07" db="EMBL/GenBank/DDBJ databases">
        <title>A chromosome-level genome assembly of Lolium multiflorum.</title>
        <authorList>
            <person name="Chen Y."/>
            <person name="Copetti D."/>
            <person name="Kolliker R."/>
            <person name="Studer B."/>
        </authorList>
    </citation>
    <scope>NUCLEOTIDE SEQUENCE</scope>
    <source>
        <strain evidence="2">02402/16</strain>
        <tissue evidence="2">Leaf</tissue>
    </source>
</reference>
<proteinExistence type="predicted"/>
<evidence type="ECO:0000313" key="3">
    <source>
        <dbReference type="Proteomes" id="UP001231189"/>
    </source>
</evidence>
<dbReference type="Proteomes" id="UP001231189">
    <property type="component" value="Unassembled WGS sequence"/>
</dbReference>
<evidence type="ECO:0000313" key="2">
    <source>
        <dbReference type="EMBL" id="KAK1697477.1"/>
    </source>
</evidence>
<dbReference type="EMBL" id="JAUUTY010000001">
    <property type="protein sequence ID" value="KAK1697477.1"/>
    <property type="molecule type" value="Genomic_DNA"/>
</dbReference>
<organism evidence="2 3">
    <name type="scientific">Lolium multiflorum</name>
    <name type="common">Italian ryegrass</name>
    <name type="synonym">Lolium perenne subsp. multiflorum</name>
    <dbReference type="NCBI Taxonomy" id="4521"/>
    <lineage>
        <taxon>Eukaryota</taxon>
        <taxon>Viridiplantae</taxon>
        <taxon>Streptophyta</taxon>
        <taxon>Embryophyta</taxon>
        <taxon>Tracheophyta</taxon>
        <taxon>Spermatophyta</taxon>
        <taxon>Magnoliopsida</taxon>
        <taxon>Liliopsida</taxon>
        <taxon>Poales</taxon>
        <taxon>Poaceae</taxon>
        <taxon>BOP clade</taxon>
        <taxon>Pooideae</taxon>
        <taxon>Poodae</taxon>
        <taxon>Poeae</taxon>
        <taxon>Poeae Chloroplast Group 2 (Poeae type)</taxon>
        <taxon>Loliodinae</taxon>
        <taxon>Loliinae</taxon>
        <taxon>Lolium</taxon>
    </lineage>
</organism>
<keyword evidence="3" id="KW-1185">Reference proteome</keyword>
<protein>
    <submittedName>
        <fullName evidence="2">Uncharacterized protein</fullName>
    </submittedName>
</protein>
<gene>
    <name evidence="2" type="ORF">QYE76_014174</name>
</gene>
<comment type="caution">
    <text evidence="2">The sequence shown here is derived from an EMBL/GenBank/DDBJ whole genome shotgun (WGS) entry which is preliminary data.</text>
</comment>